<evidence type="ECO:0000256" key="3">
    <source>
        <dbReference type="ARBA" id="ARBA00022833"/>
    </source>
</evidence>
<evidence type="ECO:0000256" key="4">
    <source>
        <dbReference type="PROSITE-ProRule" id="PRU00175"/>
    </source>
</evidence>
<reference evidence="6 7" key="1">
    <citation type="journal article" date="2020" name="Genome Biol. Evol.">
        <title>Comparative genomics of strictly vertically transmitted, feminizing microsporidia endosymbionts of amphipod crustaceans.</title>
        <authorList>
            <person name="Cormier A."/>
            <person name="Chebbi M.A."/>
            <person name="Giraud I."/>
            <person name="Wattier R."/>
            <person name="Teixeira M."/>
            <person name="Gilbert C."/>
            <person name="Rigaud T."/>
            <person name="Cordaux R."/>
        </authorList>
    </citation>
    <scope>NUCLEOTIDE SEQUENCE [LARGE SCALE GENOMIC DNA]</scope>
    <source>
        <strain evidence="6 7">Ou3-Ou53</strain>
    </source>
</reference>
<keyword evidence="2 4" id="KW-0863">Zinc-finger</keyword>
<comment type="caution">
    <text evidence="6">The sequence shown here is derived from an EMBL/GenBank/DDBJ whole genome shotgun (WGS) entry which is preliminary data.</text>
</comment>
<dbReference type="AlphaFoldDB" id="A0A9P6GV97"/>
<dbReference type="Proteomes" id="UP000740883">
    <property type="component" value="Unassembled WGS sequence"/>
</dbReference>
<dbReference type="InterPro" id="IPR001841">
    <property type="entry name" value="Znf_RING"/>
</dbReference>
<evidence type="ECO:0000256" key="1">
    <source>
        <dbReference type="ARBA" id="ARBA00022723"/>
    </source>
</evidence>
<name>A0A9P6GV97_9MICR</name>
<dbReference type="SUPFAM" id="SSF57850">
    <property type="entry name" value="RING/U-box"/>
    <property type="match status" value="1"/>
</dbReference>
<dbReference type="SMART" id="SM00184">
    <property type="entry name" value="RING"/>
    <property type="match status" value="1"/>
</dbReference>
<sequence>MFPRSIVVLKDKDGGMLPKNISHIICKYTGDCPICLQYFYQPVISFCEHVYCKECIYESLEFSVECPICKKEISQLFKVDLHIKEEISEYICLKLLCDADMNIKNVSEYINYPYQKIYYSQDIQKKCKTVKKRFSSNLYVPNKDRKNYFYQSADGQPYFLDNQILSSIIRREGIKGLPRYVYGKIEEIKEVVFAKERFKTLSHLDSGSIIYIIKIYTNEV</sequence>
<dbReference type="Gene3D" id="3.30.40.10">
    <property type="entry name" value="Zinc/RING finger domain, C3HC4 (zinc finger)"/>
    <property type="match status" value="1"/>
</dbReference>
<evidence type="ECO:0000256" key="2">
    <source>
        <dbReference type="ARBA" id="ARBA00022771"/>
    </source>
</evidence>
<keyword evidence="1" id="KW-0479">Metal-binding</keyword>
<accession>A0A9P6GV97</accession>
<organism evidence="6 7">
    <name type="scientific">Nosema granulosis</name>
    <dbReference type="NCBI Taxonomy" id="83296"/>
    <lineage>
        <taxon>Eukaryota</taxon>
        <taxon>Fungi</taxon>
        <taxon>Fungi incertae sedis</taxon>
        <taxon>Microsporidia</taxon>
        <taxon>Nosematidae</taxon>
        <taxon>Nosema</taxon>
    </lineage>
</organism>
<proteinExistence type="predicted"/>
<dbReference type="GO" id="GO:0061630">
    <property type="term" value="F:ubiquitin protein ligase activity"/>
    <property type="evidence" value="ECO:0007669"/>
    <property type="project" value="TreeGrafter"/>
</dbReference>
<evidence type="ECO:0000313" key="7">
    <source>
        <dbReference type="Proteomes" id="UP000740883"/>
    </source>
</evidence>
<dbReference type="GO" id="GO:0006511">
    <property type="term" value="P:ubiquitin-dependent protein catabolic process"/>
    <property type="evidence" value="ECO:0007669"/>
    <property type="project" value="TreeGrafter"/>
</dbReference>
<feature type="domain" description="RING-type" evidence="5">
    <location>
        <begin position="32"/>
        <end position="70"/>
    </location>
</feature>
<dbReference type="Pfam" id="PF13923">
    <property type="entry name" value="zf-C3HC4_2"/>
    <property type="match status" value="1"/>
</dbReference>
<dbReference type="PROSITE" id="PS50089">
    <property type="entry name" value="ZF_RING_2"/>
    <property type="match status" value="1"/>
</dbReference>
<protein>
    <submittedName>
        <fullName evidence="6">LON peptidase N-terminal domain and RING finger protein 3</fullName>
    </submittedName>
</protein>
<dbReference type="InterPro" id="IPR013083">
    <property type="entry name" value="Znf_RING/FYVE/PHD"/>
</dbReference>
<evidence type="ECO:0000259" key="5">
    <source>
        <dbReference type="PROSITE" id="PS50089"/>
    </source>
</evidence>
<dbReference type="GO" id="GO:0000209">
    <property type="term" value="P:protein polyubiquitination"/>
    <property type="evidence" value="ECO:0007669"/>
    <property type="project" value="TreeGrafter"/>
</dbReference>
<dbReference type="InterPro" id="IPR017907">
    <property type="entry name" value="Znf_RING_CS"/>
</dbReference>
<dbReference type="PROSITE" id="PS00518">
    <property type="entry name" value="ZF_RING_1"/>
    <property type="match status" value="1"/>
</dbReference>
<keyword evidence="7" id="KW-1185">Reference proteome</keyword>
<dbReference type="GO" id="GO:0008270">
    <property type="term" value="F:zinc ion binding"/>
    <property type="evidence" value="ECO:0007669"/>
    <property type="project" value="UniProtKB-KW"/>
</dbReference>
<dbReference type="PANTHER" id="PTHR46016">
    <property type="entry name" value="ZINC FINGER, RING/FYVE/PHD-TYPE"/>
    <property type="match status" value="1"/>
</dbReference>
<evidence type="ECO:0000313" key="6">
    <source>
        <dbReference type="EMBL" id="KAF9758296.1"/>
    </source>
</evidence>
<dbReference type="PANTHER" id="PTHR46016:SF1">
    <property type="entry name" value="RING-TYPE DOMAIN-CONTAINING PROTEIN"/>
    <property type="match status" value="1"/>
</dbReference>
<dbReference type="EMBL" id="SBJO01000622">
    <property type="protein sequence ID" value="KAF9758296.1"/>
    <property type="molecule type" value="Genomic_DNA"/>
</dbReference>
<dbReference type="InterPro" id="IPR051438">
    <property type="entry name" value="RNF_E3_ubiq-protein_ligase"/>
</dbReference>
<dbReference type="OrthoDB" id="2192876at2759"/>
<gene>
    <name evidence="6" type="primary">LONRF3</name>
    <name evidence="6" type="ORF">NGRA_3153</name>
</gene>
<keyword evidence="3" id="KW-0862">Zinc</keyword>